<reference evidence="1 2" key="1">
    <citation type="submission" date="2021-06" db="EMBL/GenBank/DDBJ databases">
        <authorList>
            <person name="Palmer J.M."/>
        </authorList>
    </citation>
    <scope>NUCLEOTIDE SEQUENCE [LARGE SCALE GENOMIC DNA]</scope>
    <source>
        <strain evidence="1 2">MEX-2019</strain>
        <tissue evidence="1">Muscle</tissue>
    </source>
</reference>
<proteinExistence type="predicted"/>
<sequence length="137" mass="15188">MYKVLEASSGNAGTLETGYRGTRRFHREPCQVVTQGALETGTNVEAREQEYKAGPLGHLHELRDRSTRWVSMDTHIGKLGNWSMKQVHLDTLIGDFSSFRREAGIGAQRHQHLERSGCVPPSCVPALETDNVAPSCI</sequence>
<protein>
    <submittedName>
        <fullName evidence="1">Uncharacterized protein</fullName>
    </submittedName>
</protein>
<dbReference type="AlphaFoldDB" id="A0AAV9S5N2"/>
<accession>A0AAV9S5N2</accession>
<evidence type="ECO:0000313" key="2">
    <source>
        <dbReference type="Proteomes" id="UP001311232"/>
    </source>
</evidence>
<name>A0AAV9S5N2_9TELE</name>
<organism evidence="1 2">
    <name type="scientific">Crenichthys baileyi</name>
    <name type="common">White River springfish</name>
    <dbReference type="NCBI Taxonomy" id="28760"/>
    <lineage>
        <taxon>Eukaryota</taxon>
        <taxon>Metazoa</taxon>
        <taxon>Chordata</taxon>
        <taxon>Craniata</taxon>
        <taxon>Vertebrata</taxon>
        <taxon>Euteleostomi</taxon>
        <taxon>Actinopterygii</taxon>
        <taxon>Neopterygii</taxon>
        <taxon>Teleostei</taxon>
        <taxon>Neoteleostei</taxon>
        <taxon>Acanthomorphata</taxon>
        <taxon>Ovalentaria</taxon>
        <taxon>Atherinomorphae</taxon>
        <taxon>Cyprinodontiformes</taxon>
        <taxon>Goodeidae</taxon>
        <taxon>Crenichthys</taxon>
    </lineage>
</organism>
<evidence type="ECO:0000313" key="1">
    <source>
        <dbReference type="EMBL" id="KAK5616601.1"/>
    </source>
</evidence>
<gene>
    <name evidence="1" type="ORF">CRENBAI_005222</name>
</gene>
<comment type="caution">
    <text evidence="1">The sequence shown here is derived from an EMBL/GenBank/DDBJ whole genome shotgun (WGS) entry which is preliminary data.</text>
</comment>
<dbReference type="Proteomes" id="UP001311232">
    <property type="component" value="Unassembled WGS sequence"/>
</dbReference>
<dbReference type="EMBL" id="JAHHUM010000879">
    <property type="protein sequence ID" value="KAK5616601.1"/>
    <property type="molecule type" value="Genomic_DNA"/>
</dbReference>
<keyword evidence="2" id="KW-1185">Reference proteome</keyword>